<keyword evidence="2" id="KW-1185">Reference proteome</keyword>
<dbReference type="Proteomes" id="UP001300012">
    <property type="component" value="Unassembled WGS sequence"/>
</dbReference>
<sequence>MSEQENEPQGEQQKLEQEKKKLAEKLGIWGRFEPIEGYEETKEFNRIRDIDRRLTEIVVG</sequence>
<reference evidence="1 2" key="1">
    <citation type="submission" date="2022-08" db="EMBL/GenBank/DDBJ databases">
        <title>Paenibacillus endoradicis sp. nov., Paenibacillus radicibacter sp. nov and Paenibacillus pararadicis sp. nov., three cold-adapted plant growth-promoting bacteria isolated from root of Larix gmelinii in Great Khingan.</title>
        <authorList>
            <person name="Xue H."/>
        </authorList>
    </citation>
    <scope>NUCLEOTIDE SEQUENCE [LARGE SCALE GENOMIC DNA]</scope>
    <source>
        <strain evidence="1 2">N5-1-1-5</strain>
    </source>
</reference>
<evidence type="ECO:0000313" key="1">
    <source>
        <dbReference type="EMBL" id="MCR8633492.1"/>
    </source>
</evidence>
<gene>
    <name evidence="1" type="ORF">NV381_20110</name>
</gene>
<evidence type="ECO:0000313" key="2">
    <source>
        <dbReference type="Proteomes" id="UP001300012"/>
    </source>
</evidence>
<organism evidence="1 2">
    <name type="scientific">Paenibacillus radicis</name>
    <name type="common">ex Xue et al. 2023</name>
    <dbReference type="NCBI Taxonomy" id="2972489"/>
    <lineage>
        <taxon>Bacteria</taxon>
        <taxon>Bacillati</taxon>
        <taxon>Bacillota</taxon>
        <taxon>Bacilli</taxon>
        <taxon>Bacillales</taxon>
        <taxon>Paenibacillaceae</taxon>
        <taxon>Paenibacillus</taxon>
    </lineage>
</organism>
<dbReference type="EMBL" id="JANQBD010000015">
    <property type="protein sequence ID" value="MCR8633492.1"/>
    <property type="molecule type" value="Genomic_DNA"/>
</dbReference>
<comment type="caution">
    <text evidence="1">The sequence shown here is derived from an EMBL/GenBank/DDBJ whole genome shotgun (WGS) entry which is preliminary data.</text>
</comment>
<protein>
    <submittedName>
        <fullName evidence="1">Uncharacterized protein</fullName>
    </submittedName>
</protein>
<proteinExistence type="predicted"/>
<dbReference type="RefSeq" id="WP_258215068.1">
    <property type="nucleotide sequence ID" value="NZ_JANQBD010000015.1"/>
</dbReference>
<accession>A0ABT1YKJ3</accession>
<name>A0ABT1YKJ3_9BACL</name>